<dbReference type="EMBL" id="KZ994208">
    <property type="protein sequence ID" value="RKO93522.1"/>
    <property type="molecule type" value="Genomic_DNA"/>
</dbReference>
<evidence type="ECO:0000256" key="1">
    <source>
        <dbReference type="SAM" id="MobiDB-lite"/>
    </source>
</evidence>
<gene>
    <name evidence="2" type="ORF">BDK51DRAFT_31797</name>
</gene>
<keyword evidence="3" id="KW-1185">Reference proteome</keyword>
<reference evidence="3" key="1">
    <citation type="journal article" date="2018" name="Nat. Microbiol.">
        <title>Leveraging single-cell genomics to expand the fungal tree of life.</title>
        <authorList>
            <person name="Ahrendt S.R."/>
            <person name="Quandt C.A."/>
            <person name="Ciobanu D."/>
            <person name="Clum A."/>
            <person name="Salamov A."/>
            <person name="Andreopoulos B."/>
            <person name="Cheng J.F."/>
            <person name="Woyke T."/>
            <person name="Pelin A."/>
            <person name="Henrissat B."/>
            <person name="Reynolds N.K."/>
            <person name="Benny G.L."/>
            <person name="Smith M.E."/>
            <person name="James T.Y."/>
            <person name="Grigoriev I.V."/>
        </authorList>
    </citation>
    <scope>NUCLEOTIDE SEQUENCE [LARGE SCALE GENOMIC DNA]</scope>
</reference>
<evidence type="ECO:0000313" key="3">
    <source>
        <dbReference type="Proteomes" id="UP000269721"/>
    </source>
</evidence>
<organism evidence="2 3">
    <name type="scientific">Blyttiomyces helicus</name>
    <dbReference type="NCBI Taxonomy" id="388810"/>
    <lineage>
        <taxon>Eukaryota</taxon>
        <taxon>Fungi</taxon>
        <taxon>Fungi incertae sedis</taxon>
        <taxon>Chytridiomycota</taxon>
        <taxon>Chytridiomycota incertae sedis</taxon>
        <taxon>Chytridiomycetes</taxon>
        <taxon>Chytridiomycetes incertae sedis</taxon>
        <taxon>Blyttiomyces</taxon>
    </lineage>
</organism>
<feature type="region of interest" description="Disordered" evidence="1">
    <location>
        <begin position="133"/>
        <end position="153"/>
    </location>
</feature>
<evidence type="ECO:0000313" key="2">
    <source>
        <dbReference type="EMBL" id="RKO93522.1"/>
    </source>
</evidence>
<protein>
    <submittedName>
        <fullName evidence="2">Uncharacterized protein</fullName>
    </submittedName>
</protein>
<accession>A0A4P9WM47</accession>
<sequence>MGSAVVASASKGMKSLHGEYRSHVALVHCALQPTALPGHIILRYAFKIEIGRTHVLANEYNVFTESSSQSKYNNRVRSGSFGVQIPQRLLDPAILDIIHTQWARIAGKHTTLLPGKHIAEIAESDIAEVLTAGGGTMPENGIEQVDEERGHWS</sequence>
<dbReference type="AlphaFoldDB" id="A0A4P9WM47"/>
<dbReference type="Proteomes" id="UP000269721">
    <property type="component" value="Unassembled WGS sequence"/>
</dbReference>
<name>A0A4P9WM47_9FUNG</name>
<proteinExistence type="predicted"/>